<keyword evidence="1" id="KW-1133">Transmembrane helix</keyword>
<dbReference type="RefSeq" id="WP_146981397.1">
    <property type="nucleotide sequence ID" value="NZ_VOSM01000004.1"/>
</dbReference>
<keyword evidence="3" id="KW-1185">Reference proteome</keyword>
<keyword evidence="1" id="KW-0472">Membrane</keyword>
<evidence type="ECO:0000313" key="2">
    <source>
        <dbReference type="EMBL" id="TXD37186.1"/>
    </source>
</evidence>
<comment type="caution">
    <text evidence="2">The sequence shown here is derived from an EMBL/GenBank/DDBJ whole genome shotgun (WGS) entry which is preliminary data.</text>
</comment>
<dbReference type="EMBL" id="VOSM01000004">
    <property type="protein sequence ID" value="TXD37186.1"/>
    <property type="molecule type" value="Genomic_DNA"/>
</dbReference>
<sequence length="223" mass="24634">MTETGATSLTLDAQLERDEVYVPRSRTFWRALDYLWGYIPSYRDSRAGRQRARQVKVGLAVLGVLAMIFGGSAGPIILGALAAALAIVAPVRELKKRSVHNRLRARAADRKRPVSRPGKVVFDGRRVELHDESAMLRRVLVDRPGRELVFRVHGEKICAGMRPRSGKKRDAIWVCASGLRAEDVPVAYAGGLADLSEQEVDVPANVSAGDWRRLIETLGEVIQ</sequence>
<accession>A0A5C6X9W6</accession>
<feature type="transmembrane region" description="Helical" evidence="1">
    <location>
        <begin position="53"/>
        <end position="70"/>
    </location>
</feature>
<gene>
    <name evidence="2" type="ORF">FRC98_10660</name>
</gene>
<keyword evidence="1" id="KW-0812">Transmembrane</keyword>
<protein>
    <submittedName>
        <fullName evidence="2">Uncharacterized protein</fullName>
    </submittedName>
</protein>
<organism evidence="2 3">
    <name type="scientific">Lujinxingia vulgaris</name>
    <dbReference type="NCBI Taxonomy" id="2600176"/>
    <lineage>
        <taxon>Bacteria</taxon>
        <taxon>Deltaproteobacteria</taxon>
        <taxon>Bradymonadales</taxon>
        <taxon>Lujinxingiaceae</taxon>
        <taxon>Lujinxingia</taxon>
    </lineage>
</organism>
<name>A0A5C6X9W6_9DELT</name>
<evidence type="ECO:0000256" key="1">
    <source>
        <dbReference type="SAM" id="Phobius"/>
    </source>
</evidence>
<dbReference type="Proteomes" id="UP000321412">
    <property type="component" value="Unassembled WGS sequence"/>
</dbReference>
<dbReference type="OrthoDB" id="5507911at2"/>
<reference evidence="2 3" key="1">
    <citation type="submission" date="2019-08" db="EMBL/GenBank/DDBJ databases">
        <title>Bradymonadales sp. TMQ4.</title>
        <authorList>
            <person name="Liang Q."/>
        </authorList>
    </citation>
    <scope>NUCLEOTIDE SEQUENCE [LARGE SCALE GENOMIC DNA]</scope>
    <source>
        <strain evidence="2 3">TMQ4</strain>
    </source>
</reference>
<evidence type="ECO:0000313" key="3">
    <source>
        <dbReference type="Proteomes" id="UP000321412"/>
    </source>
</evidence>
<dbReference type="AlphaFoldDB" id="A0A5C6X9W6"/>
<proteinExistence type="predicted"/>